<organism evidence="1 2">
    <name type="scientific">Nocardioides zeicaulis</name>
    <dbReference type="NCBI Taxonomy" id="1776857"/>
    <lineage>
        <taxon>Bacteria</taxon>
        <taxon>Bacillati</taxon>
        <taxon>Actinomycetota</taxon>
        <taxon>Actinomycetes</taxon>
        <taxon>Propionibacteriales</taxon>
        <taxon>Nocardioidaceae</taxon>
        <taxon>Nocardioides</taxon>
    </lineage>
</organism>
<dbReference type="SUPFAM" id="SSF52540">
    <property type="entry name" value="P-loop containing nucleoside triphosphate hydrolases"/>
    <property type="match status" value="1"/>
</dbReference>
<name>A0ABV6DZ39_9ACTN</name>
<evidence type="ECO:0000313" key="1">
    <source>
        <dbReference type="EMBL" id="MFC0221994.1"/>
    </source>
</evidence>
<keyword evidence="2" id="KW-1185">Reference proteome</keyword>
<dbReference type="Gene3D" id="3.40.50.300">
    <property type="entry name" value="P-loop containing nucleotide triphosphate hydrolases"/>
    <property type="match status" value="1"/>
</dbReference>
<accession>A0ABV6DZ39</accession>
<dbReference type="Proteomes" id="UP001589698">
    <property type="component" value="Unassembled WGS sequence"/>
</dbReference>
<proteinExistence type="predicted"/>
<dbReference type="Pfam" id="PF13469">
    <property type="entry name" value="Sulfotransfer_3"/>
    <property type="match status" value="1"/>
</dbReference>
<dbReference type="RefSeq" id="WP_378517657.1">
    <property type="nucleotide sequence ID" value="NZ_CBCSDI010000009.1"/>
</dbReference>
<evidence type="ECO:0000313" key="2">
    <source>
        <dbReference type="Proteomes" id="UP001589698"/>
    </source>
</evidence>
<sequence>MGARSGRVSVVYLGGFGRSGSTLVERVLGAVPGWVNVGEVVDLARSVAPHDELCGCGERFSVCPVWTSVGEVAFGGWTEEVLERIRTAHRAAARQRHLPALLPGLPRPRRTSAPSAALASLRADYAAIYRAVAEVTGSRVVVDASKGPALGQALAGSPDIDLRVLNIVRDPRAVAWSWQREVSRPHDVGGEEQMWRIPAHRAAAQWSGLQLEMASIARWGGVPTARLRYEDFVAHPVASLVDATTALGLPLSPEQLPAVDDGAILLEPSHGLSGNPSRFRSGVVRLRPDQAWAEEMPAGARAVVTGLTLPLLLDYGYTGHRSPHAASAAVAAAPAPTRRTTT</sequence>
<reference evidence="1 2" key="1">
    <citation type="submission" date="2024-09" db="EMBL/GenBank/DDBJ databases">
        <authorList>
            <person name="Sun Q."/>
            <person name="Mori K."/>
        </authorList>
    </citation>
    <scope>NUCLEOTIDE SEQUENCE [LARGE SCALE GENOMIC DNA]</scope>
    <source>
        <strain evidence="1 2">CCM 8654</strain>
    </source>
</reference>
<protein>
    <submittedName>
        <fullName evidence="1">Sulfotransferase</fullName>
    </submittedName>
</protein>
<comment type="caution">
    <text evidence="1">The sequence shown here is derived from an EMBL/GenBank/DDBJ whole genome shotgun (WGS) entry which is preliminary data.</text>
</comment>
<dbReference type="InterPro" id="IPR027417">
    <property type="entry name" value="P-loop_NTPase"/>
</dbReference>
<gene>
    <name evidence="1" type="ORF">ACFFJG_05835</name>
</gene>
<dbReference type="EMBL" id="JBHLXH010000001">
    <property type="protein sequence ID" value="MFC0221994.1"/>
    <property type="molecule type" value="Genomic_DNA"/>
</dbReference>